<evidence type="ECO:0000256" key="21">
    <source>
        <dbReference type="ARBA" id="ARBA00049981"/>
    </source>
</evidence>
<dbReference type="CDD" id="cd07906">
    <property type="entry name" value="Adenylation_DNA_ligase_LigD_LigC"/>
    <property type="match status" value="1"/>
</dbReference>
<evidence type="ECO:0000313" key="24">
    <source>
        <dbReference type="EMBL" id="MCR6098612.1"/>
    </source>
</evidence>
<dbReference type="Pfam" id="PF01068">
    <property type="entry name" value="DNA_ligase_A_M"/>
    <property type="match status" value="1"/>
</dbReference>
<comment type="similarity">
    <text evidence="21">In the C-terminal section; belongs to the ATP-dependent DNA ligase family.</text>
</comment>
<keyword evidence="17" id="KW-0464">Manganese</keyword>
<dbReference type="GO" id="GO:0006310">
    <property type="term" value="P:DNA recombination"/>
    <property type="evidence" value="ECO:0007669"/>
    <property type="project" value="UniProtKB-KW"/>
</dbReference>
<keyword evidence="3 24" id="KW-0436">Ligase</keyword>
<dbReference type="GO" id="GO:0003910">
    <property type="term" value="F:DNA ligase (ATP) activity"/>
    <property type="evidence" value="ECO:0007669"/>
    <property type="project" value="UniProtKB-EC"/>
</dbReference>
<dbReference type="AlphaFoldDB" id="A0A9Q4G130"/>
<dbReference type="NCBIfam" id="TIGR02779">
    <property type="entry name" value="NHEJ_ligase_lig"/>
    <property type="match status" value="1"/>
</dbReference>
<evidence type="ECO:0000256" key="4">
    <source>
        <dbReference type="ARBA" id="ARBA00022679"/>
    </source>
</evidence>
<evidence type="ECO:0000256" key="17">
    <source>
        <dbReference type="ARBA" id="ARBA00023211"/>
    </source>
</evidence>
<evidence type="ECO:0000259" key="23">
    <source>
        <dbReference type="PROSITE" id="PS50160"/>
    </source>
</evidence>
<accession>A0A9Q4G130</accession>
<evidence type="ECO:0000256" key="16">
    <source>
        <dbReference type="ARBA" id="ARBA00023204"/>
    </source>
</evidence>
<keyword evidence="18" id="KW-0511">Multifunctional enzyme</keyword>
<evidence type="ECO:0000256" key="5">
    <source>
        <dbReference type="ARBA" id="ARBA00022695"/>
    </source>
</evidence>
<keyword evidence="25" id="KW-1185">Reference proteome</keyword>
<dbReference type="InterPro" id="IPR014145">
    <property type="entry name" value="LigD_pol_dom"/>
</dbReference>
<evidence type="ECO:0000256" key="12">
    <source>
        <dbReference type="ARBA" id="ARBA00022840"/>
    </source>
</evidence>
<dbReference type="InterPro" id="IPR012310">
    <property type="entry name" value="DNA_ligase_ATP-dep_cent"/>
</dbReference>
<keyword evidence="10" id="KW-0378">Hydrolase</keyword>
<dbReference type="GO" id="GO:0046872">
    <property type="term" value="F:metal ion binding"/>
    <property type="evidence" value="ECO:0007669"/>
    <property type="project" value="UniProtKB-KW"/>
</dbReference>
<keyword evidence="7" id="KW-0479">Metal-binding</keyword>
<sequence length="608" mass="70333">MIPMRLTPATQLPEGDDWQYEVKYDGFRCLLLIDTNNVQLLSKTGKVLNPAFPEIEAFIQQLTNALQPYVPLQLDGELVHLVNSYKSHFSTVQKRSRMKKVTAIEQLATTLPCHLVVFDLLKINGTSLLTIPLQQRQKQLSLLFKTLDLPLSVIPEDSRYLQYINPSTSMDRLWDKIVQFNGEGLIAKKAASSYKEGVRSKQWLKKKFWRLINVILLEYNELNGYFQGAVYREDTLIPIVDVKHGFSDKERQTLISIFTQNGQRMTSTTWQLTPSICVSVGCIDFDGSHLREPRFSSFLLEEHPDHCTWEQMQRQLYPLPSPVVITHRDKPIWPNCHMTKDDYLIFLQQVGPSMLPFLHNRLLTVIRYPHGVDGDAFYQKNIPDYAPDFVNTTQEDDITYITCNSMDTLLWLGNQLALEFHIPFQPYTEHKPTEIVLDLDPPSVNHFPLAIEAAQRFRAIFNECHITSFIKTSGRKGLQLYIPLPKGRFSYDETRTVTSFLCHFLCEQEPSLFTTERLKKNRGERLYLDYLQHDAGKTLIAPYSPRGEKEGTVSVPLYWEEINEDLSPSHFTVNNVADRLLQKGDPFRFMYETTNESAIETLLSRLRE</sequence>
<comment type="cofactor">
    <cofactor evidence="1">
        <name>Mn(2+)</name>
        <dbReference type="ChEBI" id="CHEBI:29035"/>
    </cofactor>
</comment>
<evidence type="ECO:0000256" key="11">
    <source>
        <dbReference type="ARBA" id="ARBA00022839"/>
    </source>
</evidence>
<comment type="catalytic activity">
    <reaction evidence="20">
        <text>ATP + (deoxyribonucleotide)n-3'-hydroxyl + 5'-phospho-(deoxyribonucleotide)m = (deoxyribonucleotide)n+m + AMP + diphosphate.</text>
        <dbReference type="EC" id="6.5.1.1"/>
    </reaction>
</comment>
<name>A0A9Q4G130_SALAG</name>
<dbReference type="InterPro" id="IPR052171">
    <property type="entry name" value="NHEJ_LigD"/>
</dbReference>
<dbReference type="SUPFAM" id="SSF56091">
    <property type="entry name" value="DNA ligase/mRNA capping enzyme, catalytic domain"/>
    <property type="match status" value="1"/>
</dbReference>
<dbReference type="PANTHER" id="PTHR42705:SF2">
    <property type="entry name" value="BIFUNCTIONAL NON-HOMOLOGOUS END JOINING PROTEIN LIGD"/>
    <property type="match status" value="1"/>
</dbReference>
<keyword evidence="15" id="KW-0233">DNA recombination</keyword>
<keyword evidence="6" id="KW-0540">Nuclease</keyword>
<dbReference type="NCBIfam" id="TIGR02776">
    <property type="entry name" value="NHEJ_ligase_prk"/>
    <property type="match status" value="1"/>
</dbReference>
<evidence type="ECO:0000256" key="14">
    <source>
        <dbReference type="ARBA" id="ARBA00023125"/>
    </source>
</evidence>
<organism evidence="24 25">
    <name type="scientific">Salipaludibacillus agaradhaerens</name>
    <name type="common">Bacillus agaradhaerens</name>
    <dbReference type="NCBI Taxonomy" id="76935"/>
    <lineage>
        <taxon>Bacteria</taxon>
        <taxon>Bacillati</taxon>
        <taxon>Bacillota</taxon>
        <taxon>Bacilli</taxon>
        <taxon>Bacillales</taxon>
        <taxon>Bacillaceae</taxon>
    </lineage>
</organism>
<keyword evidence="11" id="KW-0269">Exonuclease</keyword>
<evidence type="ECO:0000256" key="6">
    <source>
        <dbReference type="ARBA" id="ARBA00022722"/>
    </source>
</evidence>
<dbReference type="PROSITE" id="PS50160">
    <property type="entry name" value="DNA_LIGASE_A3"/>
    <property type="match status" value="1"/>
</dbReference>
<dbReference type="GO" id="GO:0003887">
    <property type="term" value="F:DNA-directed DNA polymerase activity"/>
    <property type="evidence" value="ECO:0007669"/>
    <property type="project" value="UniProtKB-KW"/>
</dbReference>
<evidence type="ECO:0000256" key="19">
    <source>
        <dbReference type="ARBA" id="ARBA00029943"/>
    </source>
</evidence>
<dbReference type="GO" id="GO:0003677">
    <property type="term" value="F:DNA binding"/>
    <property type="evidence" value="ECO:0007669"/>
    <property type="project" value="UniProtKB-KW"/>
</dbReference>
<dbReference type="NCBIfam" id="NF007211">
    <property type="entry name" value="PRK09633.1"/>
    <property type="match status" value="1"/>
</dbReference>
<keyword evidence="16" id="KW-0234">DNA repair</keyword>
<keyword evidence="8" id="KW-0547">Nucleotide-binding</keyword>
<evidence type="ECO:0000256" key="1">
    <source>
        <dbReference type="ARBA" id="ARBA00001936"/>
    </source>
</evidence>
<evidence type="ECO:0000256" key="7">
    <source>
        <dbReference type="ARBA" id="ARBA00022723"/>
    </source>
</evidence>
<evidence type="ECO:0000256" key="18">
    <source>
        <dbReference type="ARBA" id="ARBA00023268"/>
    </source>
</evidence>
<feature type="domain" description="ATP-dependent DNA ligase family profile" evidence="23">
    <location>
        <begin position="115"/>
        <end position="231"/>
    </location>
</feature>
<keyword evidence="5" id="KW-0548">Nucleotidyltransferase</keyword>
<evidence type="ECO:0000256" key="2">
    <source>
        <dbReference type="ARBA" id="ARBA00012727"/>
    </source>
</evidence>
<keyword evidence="4" id="KW-0808">Transferase</keyword>
<evidence type="ECO:0000256" key="10">
    <source>
        <dbReference type="ARBA" id="ARBA00022801"/>
    </source>
</evidence>
<dbReference type="EMBL" id="JABXYM010000002">
    <property type="protein sequence ID" value="MCR6098612.1"/>
    <property type="molecule type" value="Genomic_DNA"/>
</dbReference>
<comment type="similarity">
    <text evidence="22">In the N-terminal section; belongs to the LigD polymerase family.</text>
</comment>
<evidence type="ECO:0000256" key="13">
    <source>
        <dbReference type="ARBA" id="ARBA00022932"/>
    </source>
</evidence>
<comment type="caution">
    <text evidence="24">The sequence shown here is derived from an EMBL/GenBank/DDBJ whole genome shotgun (WGS) entry which is preliminary data.</text>
</comment>
<evidence type="ECO:0000256" key="8">
    <source>
        <dbReference type="ARBA" id="ARBA00022741"/>
    </source>
</evidence>
<dbReference type="Pfam" id="PF21686">
    <property type="entry name" value="LigD_Prim-Pol"/>
    <property type="match status" value="1"/>
</dbReference>
<reference evidence="24" key="1">
    <citation type="submission" date="2020-06" db="EMBL/GenBank/DDBJ databases">
        <title>Insight into the genomes of haloalkaliphilic bacilli from Kenyan soda lakes.</title>
        <authorList>
            <person name="Mwirichia R."/>
            <person name="Villamizar G.C."/>
            <person name="Poehlein A."/>
            <person name="Mugweru J."/>
            <person name="Kipnyargis A."/>
            <person name="Kiplimo D."/>
            <person name="Orwa P."/>
            <person name="Daniel R."/>
        </authorList>
    </citation>
    <scope>NUCLEOTIDE SEQUENCE</scope>
    <source>
        <strain evidence="24">B1096_S55</strain>
    </source>
</reference>
<evidence type="ECO:0000256" key="3">
    <source>
        <dbReference type="ARBA" id="ARBA00022598"/>
    </source>
</evidence>
<evidence type="ECO:0000256" key="22">
    <source>
        <dbReference type="ARBA" id="ARBA00049990"/>
    </source>
</evidence>
<dbReference type="InterPro" id="IPR014143">
    <property type="entry name" value="NHEJ_ligase_prk"/>
</dbReference>
<evidence type="ECO:0000256" key="15">
    <source>
        <dbReference type="ARBA" id="ARBA00023172"/>
    </source>
</evidence>
<gene>
    <name evidence="24" type="ORF">HXA33_19065</name>
</gene>
<dbReference type="PANTHER" id="PTHR42705">
    <property type="entry name" value="BIFUNCTIONAL NON-HOMOLOGOUS END JOINING PROTEIN LIGD"/>
    <property type="match status" value="1"/>
</dbReference>
<dbReference type="Gene3D" id="3.90.920.10">
    <property type="entry name" value="DNA primase, PRIM domain"/>
    <property type="match status" value="1"/>
</dbReference>
<evidence type="ECO:0000256" key="9">
    <source>
        <dbReference type="ARBA" id="ARBA00022763"/>
    </source>
</evidence>
<keyword evidence="13" id="KW-0239">DNA-directed DNA polymerase</keyword>
<keyword evidence="14" id="KW-0238">DNA-binding</keyword>
<dbReference type="NCBIfam" id="TIGR02778">
    <property type="entry name" value="ligD_pol"/>
    <property type="match status" value="1"/>
</dbReference>
<evidence type="ECO:0000256" key="20">
    <source>
        <dbReference type="ARBA" id="ARBA00034003"/>
    </source>
</evidence>
<proteinExistence type="inferred from homology"/>
<dbReference type="GO" id="GO:0004527">
    <property type="term" value="F:exonuclease activity"/>
    <property type="evidence" value="ECO:0007669"/>
    <property type="project" value="UniProtKB-KW"/>
</dbReference>
<keyword evidence="9" id="KW-0227">DNA damage</keyword>
<dbReference type="Gene3D" id="3.30.470.30">
    <property type="entry name" value="DNA ligase/mRNA capping enzyme"/>
    <property type="match status" value="1"/>
</dbReference>
<evidence type="ECO:0000313" key="25">
    <source>
        <dbReference type="Proteomes" id="UP001057753"/>
    </source>
</evidence>
<dbReference type="EC" id="6.5.1.1" evidence="2"/>
<dbReference type="GO" id="GO:0006281">
    <property type="term" value="P:DNA repair"/>
    <property type="evidence" value="ECO:0007669"/>
    <property type="project" value="UniProtKB-KW"/>
</dbReference>
<dbReference type="RefSeq" id="WP_257823016.1">
    <property type="nucleotide sequence ID" value="NZ_JABXYM010000002.1"/>
</dbReference>
<dbReference type="GO" id="GO:0005524">
    <property type="term" value="F:ATP binding"/>
    <property type="evidence" value="ECO:0007669"/>
    <property type="project" value="UniProtKB-KW"/>
</dbReference>
<keyword evidence="12" id="KW-0067">ATP-binding</keyword>
<dbReference type="InterPro" id="IPR014146">
    <property type="entry name" value="LigD_ligase_dom"/>
</dbReference>
<protein>
    <recommendedName>
        <fullName evidence="2">DNA ligase (ATP)</fullName>
        <ecNumber evidence="2">6.5.1.1</ecNumber>
    </recommendedName>
    <alternativeName>
        <fullName evidence="19">NHEJ DNA polymerase</fullName>
    </alternativeName>
</protein>
<dbReference type="Proteomes" id="UP001057753">
    <property type="component" value="Unassembled WGS sequence"/>
</dbReference>